<evidence type="ECO:0000313" key="2">
    <source>
        <dbReference type="Proteomes" id="UP000033121"/>
    </source>
</evidence>
<dbReference type="AlphaFoldDB" id="A0A0E9N108"/>
<dbReference type="Proteomes" id="UP000033121">
    <property type="component" value="Unassembled WGS sequence"/>
</dbReference>
<sequence length="194" mass="22607">MQVTNLDTNTANQADSFNQTQPKLNNDYTTILFGDSSYILILHLFDTTNNYDAEKNNTILTFSKKGRNQTKALFRDSMFCMYQDIDFKDFNNDKIADITVFYYTGARANPTYHLYLTDLKNHRLIRVKDFEELPNPDLDTTNNIITSIALSGTNYYSFYRIDTKNKLKNLGHSFNENPNDSTQYEKAIRQILKK</sequence>
<dbReference type="InterPro" id="IPR058087">
    <property type="entry name" value="XAC2610_dom"/>
</dbReference>
<protein>
    <submittedName>
        <fullName evidence="1">Uncharacterized protein</fullName>
    </submittedName>
</protein>
<proteinExistence type="predicted"/>
<evidence type="ECO:0000313" key="1">
    <source>
        <dbReference type="EMBL" id="GAO43341.1"/>
    </source>
</evidence>
<accession>A0A0E9N108</accession>
<comment type="caution">
    <text evidence="1">The sequence shown here is derived from an EMBL/GenBank/DDBJ whole genome shotgun (WGS) entry which is preliminary data.</text>
</comment>
<organism evidence="1 2">
    <name type="scientific">Flavihumibacter petaseus NBRC 106054</name>
    <dbReference type="NCBI Taxonomy" id="1220578"/>
    <lineage>
        <taxon>Bacteria</taxon>
        <taxon>Pseudomonadati</taxon>
        <taxon>Bacteroidota</taxon>
        <taxon>Chitinophagia</taxon>
        <taxon>Chitinophagales</taxon>
        <taxon>Chitinophagaceae</taxon>
        <taxon>Flavihumibacter</taxon>
    </lineage>
</organism>
<gene>
    <name evidence="1" type="ORF">FPE01S_02_04460</name>
</gene>
<keyword evidence="2" id="KW-1185">Reference proteome</keyword>
<dbReference type="NCBIfam" id="NF047539">
    <property type="entry name" value="XAC2610_fam"/>
    <property type="match status" value="1"/>
</dbReference>
<reference evidence="1 2" key="1">
    <citation type="submission" date="2015-04" db="EMBL/GenBank/DDBJ databases">
        <title>Whole genome shotgun sequence of Flavihumibacter petaseus NBRC 106054.</title>
        <authorList>
            <person name="Miyazawa S."/>
            <person name="Hosoyama A."/>
            <person name="Hashimoto M."/>
            <person name="Noguchi M."/>
            <person name="Tsuchikane K."/>
            <person name="Ohji S."/>
            <person name="Yamazoe A."/>
            <person name="Ichikawa N."/>
            <person name="Kimura A."/>
            <person name="Fujita N."/>
        </authorList>
    </citation>
    <scope>NUCLEOTIDE SEQUENCE [LARGE SCALE GENOMIC DNA]</scope>
    <source>
        <strain evidence="1 2">NBRC 106054</strain>
    </source>
</reference>
<name>A0A0E9N108_9BACT</name>
<dbReference type="EMBL" id="BBWV01000002">
    <property type="protein sequence ID" value="GAO43341.1"/>
    <property type="molecule type" value="Genomic_DNA"/>
</dbReference>